<dbReference type="AlphaFoldDB" id="U4UJD0"/>
<evidence type="ECO:0000313" key="6">
    <source>
        <dbReference type="EMBL" id="ERL90090.1"/>
    </source>
</evidence>
<dbReference type="SUPFAM" id="SSF64268">
    <property type="entry name" value="PX domain"/>
    <property type="match status" value="1"/>
</dbReference>
<gene>
    <name evidence="5" type="ORF">D910_01315</name>
    <name evidence="6" type="ORF">D910_07444</name>
</gene>
<dbReference type="InterPro" id="IPR037916">
    <property type="entry name" value="SNX29_PX"/>
</dbReference>
<dbReference type="GO" id="GO:0035091">
    <property type="term" value="F:phosphatidylinositol binding"/>
    <property type="evidence" value="ECO:0007669"/>
    <property type="project" value="InterPro"/>
</dbReference>
<dbReference type="STRING" id="77166.U4UJD0"/>
<feature type="compositionally biased region" description="Basic and acidic residues" evidence="2">
    <location>
        <begin position="274"/>
        <end position="289"/>
    </location>
</feature>
<dbReference type="SMART" id="SM00593">
    <property type="entry name" value="RUN"/>
    <property type="match status" value="1"/>
</dbReference>
<keyword evidence="1" id="KW-0175">Coiled coil</keyword>
<dbReference type="Gene3D" id="3.30.1520.10">
    <property type="entry name" value="Phox-like domain"/>
    <property type="match status" value="1"/>
</dbReference>
<evidence type="ECO:0000256" key="2">
    <source>
        <dbReference type="SAM" id="MobiDB-lite"/>
    </source>
</evidence>
<dbReference type="EMBL" id="KB631008">
    <property type="protein sequence ID" value="ERL83999.1"/>
    <property type="molecule type" value="Genomic_DNA"/>
</dbReference>
<feature type="compositionally biased region" description="Polar residues" evidence="2">
    <location>
        <begin position="322"/>
        <end position="335"/>
    </location>
</feature>
<dbReference type="Pfam" id="PF02759">
    <property type="entry name" value="RUN"/>
    <property type="match status" value="1"/>
</dbReference>
<dbReference type="OrthoDB" id="93876at2759"/>
<organism evidence="6 7">
    <name type="scientific">Dendroctonus ponderosae</name>
    <name type="common">Mountain pine beetle</name>
    <dbReference type="NCBI Taxonomy" id="77166"/>
    <lineage>
        <taxon>Eukaryota</taxon>
        <taxon>Metazoa</taxon>
        <taxon>Ecdysozoa</taxon>
        <taxon>Arthropoda</taxon>
        <taxon>Hexapoda</taxon>
        <taxon>Insecta</taxon>
        <taxon>Pterygota</taxon>
        <taxon>Neoptera</taxon>
        <taxon>Endopterygota</taxon>
        <taxon>Coleoptera</taxon>
        <taxon>Polyphaga</taxon>
        <taxon>Cucujiformia</taxon>
        <taxon>Curculionidae</taxon>
        <taxon>Scolytinae</taxon>
        <taxon>Dendroctonus</taxon>
    </lineage>
</organism>
<dbReference type="EMBL" id="KB632204">
    <property type="protein sequence ID" value="ERL90090.1"/>
    <property type="molecule type" value="Genomic_DNA"/>
</dbReference>
<reference evidence="6 7" key="1">
    <citation type="journal article" date="2013" name="Genome Biol.">
        <title>Draft genome of the mountain pine beetle, Dendroctonus ponderosae Hopkins, a major forest pest.</title>
        <authorList>
            <person name="Keeling C.I."/>
            <person name="Yuen M.M."/>
            <person name="Liao N.Y."/>
            <person name="Docking T.R."/>
            <person name="Chan S.K."/>
            <person name="Taylor G.A."/>
            <person name="Palmquist D.L."/>
            <person name="Jackman S.D."/>
            <person name="Nguyen A."/>
            <person name="Li M."/>
            <person name="Henderson H."/>
            <person name="Janes J.K."/>
            <person name="Zhao Y."/>
            <person name="Pandoh P."/>
            <person name="Moore R."/>
            <person name="Sperling F.A."/>
            <person name="Huber D.P."/>
            <person name="Birol I."/>
            <person name="Jones S.J."/>
            <person name="Bohlmann J."/>
        </authorList>
    </citation>
    <scope>NUCLEOTIDE SEQUENCE</scope>
</reference>
<evidence type="ECO:0000259" key="3">
    <source>
        <dbReference type="PROSITE" id="PS50195"/>
    </source>
</evidence>
<dbReference type="InterPro" id="IPR004012">
    <property type="entry name" value="Run_dom"/>
</dbReference>
<evidence type="ECO:0000313" key="7">
    <source>
        <dbReference type="Proteomes" id="UP000030742"/>
    </source>
</evidence>
<feature type="compositionally biased region" description="Low complexity" evidence="2">
    <location>
        <begin position="251"/>
        <end position="269"/>
    </location>
</feature>
<accession>U4UJD0</accession>
<feature type="coiled-coil region" evidence="1">
    <location>
        <begin position="383"/>
        <end position="417"/>
    </location>
</feature>
<sequence length="640" mass="73128">MQEDLLWLQQAESKLFCPRVIFIYMIKDSNLETLKSARYGGKNELATEFDSCVAGLCLCLEGVFLHGLRTKSFSSQNQVNSALKQVSDIVAQSLHIRQESIAFWTFVENHLTNHENERFNILKNIWTDIGKCKAWVRSALNEKSLERYFHIVLSDKLILKEHYESWALLRDEDRNSMLPNMAAGLGSILFAISIDKVEFNTSIVPRPMLVGHREEPVIKVPIPGNKDRKDNKSRRKVARQIISFDEDDSMLSTSVPSISSSSTCSDSSSIGKQRLVEDSDSKKTMDNKHAATNSIPSAKDAEKPKTGRQLSIENSGSREKFSSNVPGSLTPINQNSIGELTPVSVERIRDLRESPDTSDDILEVPTDISAVLTVVENRNQEEIKRRDDRIVRLSKENEALKNQLTKYMSAIQMLKRDDQGMHQQLDGIEAESPPDYKDEAKMYEQKLIQVAEMHAELMDFNVMLQKTLLQKDTVLDRLKREFEALRGPMSVDELEYDAEPGCVNVWIPSAFLTGSGSNSHHVYQIFLRVGNDEWNIYRRYAQFHALHSDLKKLDPAVSTFDFPPKKSIGKKESSLVEERRKRLQMYLRRVIAHWPELTHCSNRFLLEQHLAFFKDQQEDEIKRNLLSSRSVGNSSNYSGL</sequence>
<feature type="domain" description="PX" evidence="3">
    <location>
        <begin position="501"/>
        <end position="620"/>
    </location>
</feature>
<dbReference type="InterPro" id="IPR036871">
    <property type="entry name" value="PX_dom_sf"/>
</dbReference>
<dbReference type="PROSITE" id="PS50826">
    <property type="entry name" value="RUN"/>
    <property type="match status" value="1"/>
</dbReference>
<evidence type="ECO:0000259" key="4">
    <source>
        <dbReference type="PROSITE" id="PS50826"/>
    </source>
</evidence>
<dbReference type="Proteomes" id="UP000030742">
    <property type="component" value="Unassembled WGS sequence"/>
</dbReference>
<dbReference type="SUPFAM" id="SSF140741">
    <property type="entry name" value="RUN domain-like"/>
    <property type="match status" value="1"/>
</dbReference>
<feature type="domain" description="RUN" evidence="4">
    <location>
        <begin position="47"/>
        <end position="197"/>
    </location>
</feature>
<dbReference type="CDD" id="cd07277">
    <property type="entry name" value="PX_RUN"/>
    <property type="match status" value="1"/>
</dbReference>
<dbReference type="SMART" id="SM00312">
    <property type="entry name" value="PX"/>
    <property type="match status" value="1"/>
</dbReference>
<name>U4UJD0_DENPD</name>
<dbReference type="InterPro" id="IPR047329">
    <property type="entry name" value="RUN_SNX29"/>
</dbReference>
<evidence type="ECO:0008006" key="8">
    <source>
        <dbReference type="Google" id="ProtNLM"/>
    </source>
</evidence>
<dbReference type="Pfam" id="PF00787">
    <property type="entry name" value="PX"/>
    <property type="match status" value="1"/>
</dbReference>
<feature type="region of interest" description="Disordered" evidence="2">
    <location>
        <begin position="251"/>
        <end position="335"/>
    </location>
</feature>
<dbReference type="PANTHER" id="PTHR47194">
    <property type="entry name" value="SORTING NEXIN-29-RELATED"/>
    <property type="match status" value="1"/>
</dbReference>
<proteinExistence type="predicted"/>
<dbReference type="Gene3D" id="1.20.58.900">
    <property type="match status" value="1"/>
</dbReference>
<dbReference type="PROSITE" id="PS50195">
    <property type="entry name" value="PX"/>
    <property type="match status" value="1"/>
</dbReference>
<dbReference type="InterPro" id="IPR037213">
    <property type="entry name" value="Run_dom_sf"/>
</dbReference>
<protein>
    <recommendedName>
        <fullName evidence="8">Sorting nexin-29</fullName>
    </recommendedName>
</protein>
<dbReference type="InterPro" id="IPR001683">
    <property type="entry name" value="PX_dom"/>
</dbReference>
<evidence type="ECO:0000313" key="5">
    <source>
        <dbReference type="EMBL" id="ERL83999.1"/>
    </source>
</evidence>
<dbReference type="PANTHER" id="PTHR47194:SF3">
    <property type="entry name" value="SORTING NEXIN 29"/>
    <property type="match status" value="1"/>
</dbReference>
<evidence type="ECO:0000256" key="1">
    <source>
        <dbReference type="SAM" id="Coils"/>
    </source>
</evidence>
<dbReference type="CDD" id="cd17689">
    <property type="entry name" value="RUN_SNX29"/>
    <property type="match status" value="1"/>
</dbReference>